<dbReference type="SUPFAM" id="SSF55961">
    <property type="entry name" value="Bet v1-like"/>
    <property type="match status" value="1"/>
</dbReference>
<dbReference type="EMBL" id="JACYXC010000001">
    <property type="protein sequence ID" value="MBH5336820.1"/>
    <property type="molecule type" value="Genomic_DNA"/>
</dbReference>
<gene>
    <name evidence="3" type="ORF">IHE55_19415</name>
</gene>
<keyword evidence="4" id="KW-1185">Reference proteome</keyword>
<comment type="similarity">
    <text evidence="1">Belongs to the AHA1 family.</text>
</comment>
<evidence type="ECO:0000313" key="3">
    <source>
        <dbReference type="EMBL" id="MBH5336820.1"/>
    </source>
</evidence>
<sequence>MTPTSTEFAYVTAIRTTPERLWRALTDPADIRRYHEGTGPDSDWTPGAPVRWRMSPDAEYRDYGQRVLAAEPRRRLSYTWHNYEPEIAALFGWSDEKLAELRQERISKVTFEISPLGAEVTRLAVVHDDFEPGSEMLKGVSEGWPLILSSLKTLLETGEPLPPLDFSATEA</sequence>
<evidence type="ECO:0000256" key="1">
    <source>
        <dbReference type="ARBA" id="ARBA00006817"/>
    </source>
</evidence>
<name>A0ABS0NNN3_9ACTN</name>
<organism evidence="3 4">
    <name type="scientific">Streptomyces pactum</name>
    <dbReference type="NCBI Taxonomy" id="68249"/>
    <lineage>
        <taxon>Bacteria</taxon>
        <taxon>Bacillati</taxon>
        <taxon>Actinomycetota</taxon>
        <taxon>Actinomycetes</taxon>
        <taxon>Kitasatosporales</taxon>
        <taxon>Streptomycetaceae</taxon>
        <taxon>Streptomyces</taxon>
    </lineage>
</organism>
<protein>
    <submittedName>
        <fullName evidence="3">SRPBCC family protein</fullName>
    </submittedName>
</protein>
<dbReference type="InterPro" id="IPR013538">
    <property type="entry name" value="ASHA1/2-like_C"/>
</dbReference>
<dbReference type="InterPro" id="IPR023393">
    <property type="entry name" value="START-like_dom_sf"/>
</dbReference>
<dbReference type="RefSeq" id="WP_197990182.1">
    <property type="nucleotide sequence ID" value="NZ_JACYXC010000001.1"/>
</dbReference>
<accession>A0ABS0NNN3</accession>
<evidence type="ECO:0000259" key="2">
    <source>
        <dbReference type="Pfam" id="PF08327"/>
    </source>
</evidence>
<dbReference type="Pfam" id="PF08327">
    <property type="entry name" value="AHSA1"/>
    <property type="match status" value="1"/>
</dbReference>
<reference evidence="3 4" key="1">
    <citation type="submission" date="2020-09" db="EMBL/GenBank/DDBJ databases">
        <title>Biosynthesis of the nuclear factor of activated T cells inhibitor NFAT-133 and its congeners in Streptomyces pactum.</title>
        <authorList>
            <person name="Zhou W."/>
            <person name="Posri P."/>
            <person name="Abugrain M.E."/>
            <person name="Weisberg A.J."/>
            <person name="Chang J.H."/>
            <person name="Mahmud T."/>
        </authorList>
    </citation>
    <scope>NUCLEOTIDE SEQUENCE [LARGE SCALE GENOMIC DNA]</scope>
    <source>
        <strain evidence="3 4">ATCC 27456</strain>
    </source>
</reference>
<dbReference type="CDD" id="cd08893">
    <property type="entry name" value="SRPBCC_CalC_Aha1-like_GntR-HTH"/>
    <property type="match status" value="1"/>
</dbReference>
<proteinExistence type="inferred from homology"/>
<comment type="caution">
    <text evidence="3">The sequence shown here is derived from an EMBL/GenBank/DDBJ whole genome shotgun (WGS) entry which is preliminary data.</text>
</comment>
<feature type="domain" description="Activator of Hsp90 ATPase homologue 1/2-like C-terminal" evidence="2">
    <location>
        <begin position="16"/>
        <end position="156"/>
    </location>
</feature>
<dbReference type="Gene3D" id="3.30.530.20">
    <property type="match status" value="1"/>
</dbReference>
<evidence type="ECO:0000313" key="4">
    <source>
        <dbReference type="Proteomes" id="UP000807371"/>
    </source>
</evidence>
<dbReference type="Proteomes" id="UP000807371">
    <property type="component" value="Unassembled WGS sequence"/>
</dbReference>